<dbReference type="Pfam" id="PF13807">
    <property type="entry name" value="GNVR"/>
    <property type="match status" value="1"/>
</dbReference>
<proteinExistence type="inferred from homology"/>
<dbReference type="Gene3D" id="3.40.50.300">
    <property type="entry name" value="P-loop containing nucleotide triphosphate hydrolases"/>
    <property type="match status" value="1"/>
</dbReference>
<dbReference type="InterPro" id="IPR050445">
    <property type="entry name" value="Bact_polysacc_biosynth/exp"/>
</dbReference>
<dbReference type="FunFam" id="3.40.50.300:FF:000527">
    <property type="entry name" value="Tyrosine-protein kinase etk"/>
    <property type="match status" value="1"/>
</dbReference>
<dbReference type="GO" id="GO:0005886">
    <property type="term" value="C:plasma membrane"/>
    <property type="evidence" value="ECO:0007669"/>
    <property type="project" value="UniProtKB-SubCell"/>
</dbReference>
<dbReference type="GO" id="GO:0042802">
    <property type="term" value="F:identical protein binding"/>
    <property type="evidence" value="ECO:0007669"/>
    <property type="project" value="UniProtKB-ARBA"/>
</dbReference>
<feature type="domain" description="AAA" evidence="17">
    <location>
        <begin position="555"/>
        <end position="665"/>
    </location>
</feature>
<feature type="transmembrane region" description="Helical" evidence="15">
    <location>
        <begin position="34"/>
        <end position="56"/>
    </location>
</feature>
<name>A0A075K260_9GAMM</name>
<evidence type="ECO:0000256" key="3">
    <source>
        <dbReference type="ARBA" id="ARBA00022475"/>
    </source>
</evidence>
<dbReference type="InterPro" id="IPR003856">
    <property type="entry name" value="LPS_length_determ_N"/>
</dbReference>
<feature type="domain" description="Tyrosine-protein kinase G-rich" evidence="18">
    <location>
        <begin position="387"/>
        <end position="469"/>
    </location>
</feature>
<reference evidence="19 20" key="1">
    <citation type="submission" date="2014-07" db="EMBL/GenBank/DDBJ databases">
        <title>Complete Genome Sequence of Dyella japonica Strain A8 Isolated from Malaysian Tropical Soil.</title>
        <authorList>
            <person name="Hui R.K.H."/>
            <person name="Chen J.-W."/>
            <person name="Chan K.-G."/>
            <person name="Leung F.C.C."/>
        </authorList>
    </citation>
    <scope>NUCLEOTIDE SEQUENCE [LARGE SCALE GENOMIC DNA]</scope>
    <source>
        <strain evidence="19 20">A8</strain>
    </source>
</reference>
<evidence type="ECO:0000313" key="20">
    <source>
        <dbReference type="Proteomes" id="UP000027987"/>
    </source>
</evidence>
<dbReference type="GO" id="GO:0005524">
    <property type="term" value="F:ATP binding"/>
    <property type="evidence" value="ECO:0007669"/>
    <property type="project" value="UniProtKB-KW"/>
</dbReference>
<keyword evidence="8 19" id="KW-0418">Kinase</keyword>
<dbReference type="NCBIfam" id="TIGR01007">
    <property type="entry name" value="eps_fam"/>
    <property type="match status" value="1"/>
</dbReference>
<dbReference type="PATRIC" id="fig|1217721.7.peg.2466"/>
<dbReference type="RefSeq" id="WP_019466804.1">
    <property type="nucleotide sequence ID" value="NZ_ALOY01000178.1"/>
</dbReference>
<gene>
    <name evidence="19" type="ORF">HY57_11965</name>
</gene>
<evidence type="ECO:0000256" key="7">
    <source>
        <dbReference type="ARBA" id="ARBA00022741"/>
    </source>
</evidence>
<organism evidence="19 20">
    <name type="scientific">Dyella japonica A8</name>
    <dbReference type="NCBI Taxonomy" id="1217721"/>
    <lineage>
        <taxon>Bacteria</taxon>
        <taxon>Pseudomonadati</taxon>
        <taxon>Pseudomonadota</taxon>
        <taxon>Gammaproteobacteria</taxon>
        <taxon>Lysobacterales</taxon>
        <taxon>Rhodanobacteraceae</taxon>
        <taxon>Dyella</taxon>
    </lineage>
</organism>
<comment type="similarity">
    <text evidence="2">Belongs to the etk/wzc family.</text>
</comment>
<keyword evidence="11 15" id="KW-0472">Membrane</keyword>
<evidence type="ECO:0000256" key="13">
    <source>
        <dbReference type="ARBA" id="ARBA00053015"/>
    </source>
</evidence>
<keyword evidence="14" id="KW-0175">Coiled coil</keyword>
<dbReference type="InterPro" id="IPR032807">
    <property type="entry name" value="GNVR"/>
</dbReference>
<evidence type="ECO:0000256" key="6">
    <source>
        <dbReference type="ARBA" id="ARBA00022692"/>
    </source>
</evidence>
<evidence type="ECO:0000313" key="19">
    <source>
        <dbReference type="EMBL" id="AIF47925.1"/>
    </source>
</evidence>
<evidence type="ECO:0000259" key="16">
    <source>
        <dbReference type="Pfam" id="PF02706"/>
    </source>
</evidence>
<evidence type="ECO:0000256" key="2">
    <source>
        <dbReference type="ARBA" id="ARBA00008883"/>
    </source>
</evidence>
<keyword evidence="4" id="KW-0997">Cell inner membrane</keyword>
<dbReference type="CDD" id="cd05387">
    <property type="entry name" value="BY-kinase"/>
    <property type="match status" value="1"/>
</dbReference>
<evidence type="ECO:0000256" key="8">
    <source>
        <dbReference type="ARBA" id="ARBA00022777"/>
    </source>
</evidence>
<dbReference type="EMBL" id="CP008884">
    <property type="protein sequence ID" value="AIF47925.1"/>
    <property type="molecule type" value="Genomic_DNA"/>
</dbReference>
<keyword evidence="6 15" id="KW-0812">Transmembrane</keyword>
<sequence>MTVQLATIQDPVSRDDEIDLREVIGKLHDHKWRIIFIVLAFIVLSIAYVLLATPIYQATSIVQVEQKVPSLPGLSALTQTLGASDSESTTESALITSRMVVGAAVDKLNLKIEAEPKRFPILGSFFARHFASKNPGKLAAPAFGMSRYDWGGSKLEIFQLDVPDSLLDKPLRMTAGEGGSYVLQDDDGNVLLIGKVGQFSQDHGVAAQVWTLVANPGTRFRVIRHRELTVINKLQKAINTSELGKDSGIIQLTYNNTNAELAAEFLRQVGELYVRQDIDRNSAEAASSLKFVREQLPNVRRDLEKATAALNAFQNQAHSVDVSMQTQSLLDQSVSIETNIEQLQLQQAQMQRQFTPQHPAYKSLMQQIGQLQGQKAAIDKKVNSLPDTQQELLKLNRDVQVTNDTYTGLLNQAQQLDIARAGTVGNVRIIDKAAVDVTDPIWPKKILVLLGGAMLGGLVALVYVFMREALNRGIEDPSVIERIGLPVYATIPVSVRERSLQARRARGDGRQHMLVVDAPKDLATEALRSLRTSLHFARLEAKNNVLMISGASPNAGKTFVAANLAAVVTQSGQRVLLIDGDMRMGSLHRVLGGRADVGLSDVISGQAELSDAVRKVASLDNLHFLSRGKVPPNPSELLMNARFSELINHLKSRYDLVIIDTPPILVATDASVIGHHCGTGLLVVRFGLNQARELAVAKQRFEHDGVVIKGAIFNAVEKRSSGYYSYAYYELDEAAS</sequence>
<feature type="domain" description="Polysaccharide chain length determinant N-terminal" evidence="16">
    <location>
        <begin position="16"/>
        <end position="108"/>
    </location>
</feature>
<dbReference type="Pfam" id="PF02706">
    <property type="entry name" value="Wzz"/>
    <property type="match status" value="1"/>
</dbReference>
<accession>A0A075K260</accession>
<evidence type="ECO:0000256" key="9">
    <source>
        <dbReference type="ARBA" id="ARBA00022840"/>
    </source>
</evidence>
<comment type="subcellular location">
    <subcellularLocation>
        <location evidence="1">Cell inner membrane</location>
        <topology evidence="1">Multi-pass membrane protein</topology>
    </subcellularLocation>
</comment>
<keyword evidence="12" id="KW-0829">Tyrosine-protein kinase</keyword>
<keyword evidence="20" id="KW-1185">Reference proteome</keyword>
<evidence type="ECO:0000259" key="18">
    <source>
        <dbReference type="Pfam" id="PF13807"/>
    </source>
</evidence>
<dbReference type="InterPro" id="IPR025669">
    <property type="entry name" value="AAA_dom"/>
</dbReference>
<dbReference type="PANTHER" id="PTHR32309:SF32">
    <property type="entry name" value="TYROSINE-PROTEIN KINASE ETK-RELATED"/>
    <property type="match status" value="1"/>
</dbReference>
<keyword evidence="10 15" id="KW-1133">Transmembrane helix</keyword>
<dbReference type="HOGENOM" id="CLU_009912_0_0_6"/>
<feature type="coiled-coil region" evidence="14">
    <location>
        <begin position="289"/>
        <end position="353"/>
    </location>
</feature>
<keyword evidence="7" id="KW-0547">Nucleotide-binding</keyword>
<dbReference type="EC" id="2.7.10.2" evidence="19"/>
<evidence type="ECO:0000256" key="14">
    <source>
        <dbReference type="SAM" id="Coils"/>
    </source>
</evidence>
<dbReference type="AlphaFoldDB" id="A0A075K260"/>
<evidence type="ECO:0000256" key="12">
    <source>
        <dbReference type="ARBA" id="ARBA00023137"/>
    </source>
</evidence>
<dbReference type="STRING" id="1217721.HY57_11965"/>
<dbReference type="KEGG" id="dja:HY57_11965"/>
<keyword evidence="5 19" id="KW-0808">Transferase</keyword>
<dbReference type="Pfam" id="PF23607">
    <property type="entry name" value="WZC_N"/>
    <property type="match status" value="1"/>
</dbReference>
<dbReference type="PANTHER" id="PTHR32309">
    <property type="entry name" value="TYROSINE-PROTEIN KINASE"/>
    <property type="match status" value="1"/>
</dbReference>
<evidence type="ECO:0000256" key="4">
    <source>
        <dbReference type="ARBA" id="ARBA00022519"/>
    </source>
</evidence>
<keyword evidence="9" id="KW-0067">ATP-binding</keyword>
<evidence type="ECO:0000259" key="17">
    <source>
        <dbReference type="Pfam" id="PF13614"/>
    </source>
</evidence>
<evidence type="ECO:0000256" key="10">
    <source>
        <dbReference type="ARBA" id="ARBA00022989"/>
    </source>
</evidence>
<evidence type="ECO:0000256" key="1">
    <source>
        <dbReference type="ARBA" id="ARBA00004429"/>
    </source>
</evidence>
<feature type="transmembrane region" description="Helical" evidence="15">
    <location>
        <begin position="446"/>
        <end position="466"/>
    </location>
</feature>
<dbReference type="SUPFAM" id="SSF52540">
    <property type="entry name" value="P-loop containing nucleoside triphosphate hydrolases"/>
    <property type="match status" value="1"/>
</dbReference>
<dbReference type="Pfam" id="PF13614">
    <property type="entry name" value="AAA_31"/>
    <property type="match status" value="1"/>
</dbReference>
<dbReference type="InterPro" id="IPR005702">
    <property type="entry name" value="Wzc-like_C"/>
</dbReference>
<evidence type="ECO:0000256" key="11">
    <source>
        <dbReference type="ARBA" id="ARBA00023136"/>
    </source>
</evidence>
<protein>
    <submittedName>
        <fullName evidence="19">Tyrosine protein kinase</fullName>
        <ecNumber evidence="19">2.7.10.2</ecNumber>
    </submittedName>
</protein>
<evidence type="ECO:0000256" key="15">
    <source>
        <dbReference type="SAM" id="Phobius"/>
    </source>
</evidence>
<comment type="catalytic activity">
    <reaction evidence="13">
        <text>L-tyrosyl-[protein] + ATP = O-phospho-L-tyrosyl-[protein] + ADP + H(+)</text>
        <dbReference type="Rhea" id="RHEA:10596"/>
        <dbReference type="Rhea" id="RHEA-COMP:10136"/>
        <dbReference type="Rhea" id="RHEA-COMP:20101"/>
        <dbReference type="ChEBI" id="CHEBI:15378"/>
        <dbReference type="ChEBI" id="CHEBI:30616"/>
        <dbReference type="ChEBI" id="CHEBI:46858"/>
        <dbReference type="ChEBI" id="CHEBI:61978"/>
        <dbReference type="ChEBI" id="CHEBI:456216"/>
    </reaction>
</comment>
<dbReference type="Proteomes" id="UP000027987">
    <property type="component" value="Chromosome"/>
</dbReference>
<dbReference type="GO" id="GO:0004715">
    <property type="term" value="F:non-membrane spanning protein tyrosine kinase activity"/>
    <property type="evidence" value="ECO:0007669"/>
    <property type="project" value="UniProtKB-EC"/>
</dbReference>
<evidence type="ECO:0000256" key="5">
    <source>
        <dbReference type="ARBA" id="ARBA00022679"/>
    </source>
</evidence>
<dbReference type="InterPro" id="IPR027417">
    <property type="entry name" value="P-loop_NTPase"/>
</dbReference>
<dbReference type="OrthoDB" id="9775724at2"/>
<keyword evidence="3" id="KW-1003">Cell membrane</keyword>